<dbReference type="AlphaFoldDB" id="G2QY29"/>
<sequence length="436" mass="48071">MDRPEMEILVHIAAPAMAADDAKYRTLAAAYLAFEPRTKTAVVTHAQMGTGEDIDCTEESQPEDELPRPQSSIQSPLLSFRSVANNLSSPLPPQAAGGCIPESQLSWRAPPSVIQDSMPDNDLVYPQYCTPTRLLEHYASTTLDSSQPISSPVPQGRQTPPPALPNSHEEFPRQEDDDAANKQPSEVKDGSAGTTDSPRPGKSRKSPVASARSAVTEEPRGPSSSCHGRQARPTSSFRAESEPPLAKRPRTSRDPPCEKPMIRSASDLGPRIRRAGILPAHHQTSTYDKLEILSPPPPTEKRELRPEDMITDVLASLARNLDLEKRFRPESQTRELRPFERGYWLVDCTTWDPDLKRSAWEYLAKYLGSGAAGWGTTCKRDAAFSWIRLYCWGCVVGHMYLVLYLMSKRRVLYTGTSWIAADGAPVVVMGAKQAPA</sequence>
<feature type="compositionally biased region" description="Basic and acidic residues" evidence="1">
    <location>
        <begin position="251"/>
        <end position="261"/>
    </location>
</feature>
<dbReference type="EMBL" id="CP003010">
    <property type="protein sequence ID" value="AEO65323.1"/>
    <property type="molecule type" value="Genomic_DNA"/>
</dbReference>
<evidence type="ECO:0000313" key="4">
    <source>
        <dbReference type="Proteomes" id="UP000008181"/>
    </source>
</evidence>
<keyword evidence="2" id="KW-1133">Transmembrane helix</keyword>
<feature type="region of interest" description="Disordered" evidence="1">
    <location>
        <begin position="53"/>
        <end position="73"/>
    </location>
</feature>
<accession>G2QY29</accession>
<evidence type="ECO:0000313" key="3">
    <source>
        <dbReference type="EMBL" id="AEO65323.1"/>
    </source>
</evidence>
<gene>
    <name evidence="3" type="ORF">THITE_2112193</name>
</gene>
<dbReference type="RefSeq" id="XP_003651659.1">
    <property type="nucleotide sequence ID" value="XM_003651611.1"/>
</dbReference>
<dbReference type="eggNOG" id="ENOG502S7U4">
    <property type="taxonomic scope" value="Eukaryota"/>
</dbReference>
<evidence type="ECO:0000256" key="1">
    <source>
        <dbReference type="SAM" id="MobiDB-lite"/>
    </source>
</evidence>
<keyword evidence="2" id="KW-0472">Membrane</keyword>
<feature type="compositionally biased region" description="Acidic residues" evidence="1">
    <location>
        <begin position="53"/>
        <end position="64"/>
    </location>
</feature>
<dbReference type="KEGG" id="ttt:THITE_2112193"/>
<feature type="transmembrane region" description="Helical" evidence="2">
    <location>
        <begin position="386"/>
        <end position="406"/>
    </location>
</feature>
<name>G2QY29_THETT</name>
<proteinExistence type="predicted"/>
<feature type="region of interest" description="Disordered" evidence="1">
    <location>
        <begin position="141"/>
        <end position="269"/>
    </location>
</feature>
<dbReference type="Proteomes" id="UP000008181">
    <property type="component" value="Chromosome 2"/>
</dbReference>
<keyword evidence="4" id="KW-1185">Reference proteome</keyword>
<dbReference type="GeneID" id="11518897"/>
<organism evidence="3 4">
    <name type="scientific">Thermothielavioides terrestris (strain ATCC 38088 / NRRL 8126)</name>
    <name type="common">Thielavia terrestris</name>
    <dbReference type="NCBI Taxonomy" id="578455"/>
    <lineage>
        <taxon>Eukaryota</taxon>
        <taxon>Fungi</taxon>
        <taxon>Dikarya</taxon>
        <taxon>Ascomycota</taxon>
        <taxon>Pezizomycotina</taxon>
        <taxon>Sordariomycetes</taxon>
        <taxon>Sordariomycetidae</taxon>
        <taxon>Sordariales</taxon>
        <taxon>Chaetomiaceae</taxon>
        <taxon>Thermothielavioides</taxon>
        <taxon>Thermothielavioides terrestris</taxon>
    </lineage>
</organism>
<dbReference type="HOGENOM" id="CLU_031892_1_1_1"/>
<feature type="compositionally biased region" description="Polar residues" evidence="1">
    <location>
        <begin position="222"/>
        <end position="238"/>
    </location>
</feature>
<dbReference type="OrthoDB" id="5395975at2759"/>
<evidence type="ECO:0000256" key="2">
    <source>
        <dbReference type="SAM" id="Phobius"/>
    </source>
</evidence>
<reference evidence="3 4" key="1">
    <citation type="journal article" date="2011" name="Nat. Biotechnol.">
        <title>Comparative genomic analysis of the thermophilic biomass-degrading fungi Myceliophthora thermophila and Thielavia terrestris.</title>
        <authorList>
            <person name="Berka R.M."/>
            <person name="Grigoriev I.V."/>
            <person name="Otillar R."/>
            <person name="Salamov A."/>
            <person name="Grimwood J."/>
            <person name="Reid I."/>
            <person name="Ishmael N."/>
            <person name="John T."/>
            <person name="Darmond C."/>
            <person name="Moisan M.-C."/>
            <person name="Henrissat B."/>
            <person name="Coutinho P.M."/>
            <person name="Lombard V."/>
            <person name="Natvig D.O."/>
            <person name="Lindquist E."/>
            <person name="Schmutz J."/>
            <person name="Lucas S."/>
            <person name="Harris P."/>
            <person name="Powlowski J."/>
            <person name="Bellemare A."/>
            <person name="Taylor D."/>
            <person name="Butler G."/>
            <person name="de Vries R.P."/>
            <person name="Allijn I.E."/>
            <person name="van den Brink J."/>
            <person name="Ushinsky S."/>
            <person name="Storms R."/>
            <person name="Powell A.J."/>
            <person name="Paulsen I.T."/>
            <person name="Elbourne L.D.H."/>
            <person name="Baker S.E."/>
            <person name="Magnuson J."/>
            <person name="LaBoissiere S."/>
            <person name="Clutterbuck A.J."/>
            <person name="Martinez D."/>
            <person name="Wogulis M."/>
            <person name="de Leon A.L."/>
            <person name="Rey M.W."/>
            <person name="Tsang A."/>
        </authorList>
    </citation>
    <scope>NUCLEOTIDE SEQUENCE [LARGE SCALE GENOMIC DNA]</scope>
    <source>
        <strain evidence="4">ATCC 38088 / NRRL 8126</strain>
    </source>
</reference>
<feature type="compositionally biased region" description="Polar residues" evidence="1">
    <location>
        <begin position="141"/>
        <end position="158"/>
    </location>
</feature>
<keyword evidence="2" id="KW-0812">Transmembrane</keyword>
<protein>
    <submittedName>
        <fullName evidence="3">Uncharacterized protein</fullName>
    </submittedName>
</protein>